<organism evidence="2">
    <name type="scientific">Brassica napus</name>
    <name type="common">Rape</name>
    <dbReference type="NCBI Taxonomy" id="3708"/>
    <lineage>
        <taxon>Eukaryota</taxon>
        <taxon>Viridiplantae</taxon>
        <taxon>Streptophyta</taxon>
        <taxon>Embryophyta</taxon>
        <taxon>Tracheophyta</taxon>
        <taxon>Spermatophyta</taxon>
        <taxon>Magnoliopsida</taxon>
        <taxon>eudicotyledons</taxon>
        <taxon>Gunneridae</taxon>
        <taxon>Pentapetalae</taxon>
        <taxon>rosids</taxon>
        <taxon>malvids</taxon>
        <taxon>Brassicales</taxon>
        <taxon>Brassicaceae</taxon>
        <taxon>Brassiceae</taxon>
        <taxon>Brassica</taxon>
    </lineage>
</organism>
<gene>
    <name evidence="2" type="ORF">DARMORV10_C04P53070.1</name>
</gene>
<name>A0A816JMK1_BRANA</name>
<sequence length="118" mass="13222">MVKSAAPSETTMDENRGSICRKSGPSREKRPLPWPLEKDRENPRKLQSIPFNPGHSGQNQRPNPHRESQKNLAVSPSGPYLGRYTCSEDEEEDEEEAPSSDYSDQDEGRYTPLTSGCS</sequence>
<dbReference type="AlphaFoldDB" id="A0A816JMK1"/>
<dbReference type="Proteomes" id="UP001295469">
    <property type="component" value="Chromosome C04"/>
</dbReference>
<proteinExistence type="predicted"/>
<reference evidence="2" key="1">
    <citation type="submission" date="2021-01" db="EMBL/GenBank/DDBJ databases">
        <authorList>
            <consortium name="Genoscope - CEA"/>
            <person name="William W."/>
        </authorList>
    </citation>
    <scope>NUCLEOTIDE SEQUENCE</scope>
</reference>
<evidence type="ECO:0000313" key="2">
    <source>
        <dbReference type="EMBL" id="CAF1861013.1"/>
    </source>
</evidence>
<feature type="region of interest" description="Disordered" evidence="1">
    <location>
        <begin position="1"/>
        <end position="118"/>
    </location>
</feature>
<dbReference type="EMBL" id="HG994368">
    <property type="protein sequence ID" value="CAF1861013.1"/>
    <property type="molecule type" value="Genomic_DNA"/>
</dbReference>
<protein>
    <submittedName>
        <fullName evidence="2">(rape) hypothetical protein</fullName>
    </submittedName>
</protein>
<evidence type="ECO:0000256" key="1">
    <source>
        <dbReference type="SAM" id="MobiDB-lite"/>
    </source>
</evidence>
<feature type="compositionally biased region" description="Acidic residues" evidence="1">
    <location>
        <begin position="87"/>
        <end position="98"/>
    </location>
</feature>
<accession>A0A816JMK1</accession>
<feature type="compositionally biased region" description="Basic and acidic residues" evidence="1">
    <location>
        <begin position="25"/>
        <end position="44"/>
    </location>
</feature>